<protein>
    <submittedName>
        <fullName evidence="1">Uncharacterized protein</fullName>
    </submittedName>
</protein>
<dbReference type="AlphaFoldDB" id="A0A2T5I548"/>
<organism evidence="1 2">
    <name type="scientific">Nitrosospira multiformis</name>
    <dbReference type="NCBI Taxonomy" id="1231"/>
    <lineage>
        <taxon>Bacteria</taxon>
        <taxon>Pseudomonadati</taxon>
        <taxon>Pseudomonadota</taxon>
        <taxon>Betaproteobacteria</taxon>
        <taxon>Nitrosomonadales</taxon>
        <taxon>Nitrosomonadaceae</taxon>
        <taxon>Nitrosospira</taxon>
    </lineage>
</organism>
<accession>A0A2T5I548</accession>
<proteinExistence type="predicted"/>
<name>A0A2T5I548_9PROT</name>
<evidence type="ECO:0000313" key="2">
    <source>
        <dbReference type="Proteomes" id="UP000244152"/>
    </source>
</evidence>
<comment type="caution">
    <text evidence="1">The sequence shown here is derived from an EMBL/GenBank/DDBJ whole genome shotgun (WGS) entry which is preliminary data.</text>
</comment>
<dbReference type="Proteomes" id="UP000244152">
    <property type="component" value="Unassembled WGS sequence"/>
</dbReference>
<reference evidence="1 2" key="1">
    <citation type="submission" date="2018-04" db="EMBL/GenBank/DDBJ databases">
        <title>Active sludge and wastewater microbial communities from Klosterneuburg, Austria.</title>
        <authorList>
            <person name="Wagner M."/>
        </authorList>
    </citation>
    <scope>NUCLEOTIDE SEQUENCE [LARGE SCALE GENOMIC DNA]</scope>
    <source>
        <strain evidence="1 2">Nl12</strain>
    </source>
</reference>
<gene>
    <name evidence="1" type="ORF">C8R21_1392</name>
</gene>
<dbReference type="EMBL" id="QAOK01000039">
    <property type="protein sequence ID" value="PTQ78936.1"/>
    <property type="molecule type" value="Genomic_DNA"/>
</dbReference>
<evidence type="ECO:0000313" key="1">
    <source>
        <dbReference type="EMBL" id="PTQ78936.1"/>
    </source>
</evidence>
<sequence length="105" mass="11867">MANSKAFERYYKFYALLLSRLAEGTCKELKHAAGNFPGRCHNLDRCRKPKRRHELRLLSTDLSTPIGENSVGGQRPKKFVQVAISVQKQVVRSMDGHNLAQQGVL</sequence>